<dbReference type="SUPFAM" id="SSF102405">
    <property type="entry name" value="MCP/YpsA-like"/>
    <property type="match status" value="1"/>
</dbReference>
<dbReference type="InterPro" id="IPR003488">
    <property type="entry name" value="DprA"/>
</dbReference>
<dbReference type="GO" id="GO:0009294">
    <property type="term" value="P:DNA-mediated transformation"/>
    <property type="evidence" value="ECO:0007669"/>
    <property type="project" value="InterPro"/>
</dbReference>
<keyword evidence="5" id="KW-1185">Reference proteome</keyword>
<accession>A0A939QCH4</accession>
<name>A0A939QCH4_9MICO</name>
<dbReference type="RefSeq" id="WP_208238017.1">
    <property type="nucleotide sequence ID" value="NZ_BAAAQU010000001.1"/>
</dbReference>
<gene>
    <name evidence="4" type="primary">dprA</name>
    <name evidence="4" type="ORF">J4H85_06505</name>
</gene>
<feature type="domain" description="Smf/DprA SLOG" evidence="3">
    <location>
        <begin position="137"/>
        <end position="347"/>
    </location>
</feature>
<evidence type="ECO:0000259" key="3">
    <source>
        <dbReference type="Pfam" id="PF02481"/>
    </source>
</evidence>
<dbReference type="EMBL" id="JAGFBF010000004">
    <property type="protein sequence ID" value="MBO2989645.1"/>
    <property type="molecule type" value="Genomic_DNA"/>
</dbReference>
<dbReference type="PANTHER" id="PTHR43022">
    <property type="entry name" value="PROTEIN SMF"/>
    <property type="match status" value="1"/>
</dbReference>
<evidence type="ECO:0000313" key="4">
    <source>
        <dbReference type="EMBL" id="MBO2989645.1"/>
    </source>
</evidence>
<dbReference type="Gene3D" id="3.40.50.450">
    <property type="match status" value="1"/>
</dbReference>
<comment type="similarity">
    <text evidence="1">Belongs to the DprA/Smf family.</text>
</comment>
<comment type="caution">
    <text evidence="4">The sequence shown here is derived from an EMBL/GenBank/DDBJ whole genome shotgun (WGS) entry which is preliminary data.</text>
</comment>
<dbReference type="Pfam" id="PF02481">
    <property type="entry name" value="DNA_processg_A"/>
    <property type="match status" value="1"/>
</dbReference>
<protein>
    <submittedName>
        <fullName evidence="4">DNA-processing protein DprA</fullName>
    </submittedName>
</protein>
<dbReference type="InterPro" id="IPR057666">
    <property type="entry name" value="DrpA_SLOG"/>
</dbReference>
<organism evidence="4 5">
    <name type="scientific">Leucobacter tardus</name>
    <dbReference type="NCBI Taxonomy" id="501483"/>
    <lineage>
        <taxon>Bacteria</taxon>
        <taxon>Bacillati</taxon>
        <taxon>Actinomycetota</taxon>
        <taxon>Actinomycetes</taxon>
        <taxon>Micrococcales</taxon>
        <taxon>Microbacteriaceae</taxon>
        <taxon>Leucobacter</taxon>
    </lineage>
</organism>
<reference evidence="4" key="1">
    <citation type="submission" date="2021-03" db="EMBL/GenBank/DDBJ databases">
        <title>Leucobacter chromiisoli sp. nov., isolated from chromium-containing soil of chemical plant.</title>
        <authorList>
            <person name="Xu Z."/>
        </authorList>
    </citation>
    <scope>NUCLEOTIDE SEQUENCE</scope>
    <source>
        <strain evidence="4">K 70/01</strain>
    </source>
</reference>
<evidence type="ECO:0000313" key="5">
    <source>
        <dbReference type="Proteomes" id="UP000668403"/>
    </source>
</evidence>
<dbReference type="Proteomes" id="UP000668403">
    <property type="component" value="Unassembled WGS sequence"/>
</dbReference>
<evidence type="ECO:0000256" key="1">
    <source>
        <dbReference type="ARBA" id="ARBA00006525"/>
    </source>
</evidence>
<dbReference type="AlphaFoldDB" id="A0A939QCH4"/>
<sequence length="432" mass="45585">MSRPTAGFLAEPAIRGALAAIDSATDTAAVHSAERADALLARIAWSRLTEPGDRVAHEVLTCIGPEHALLMLMRGTTGTDLLRACERHAAEAEEPHTLSPDLTVRACTAALKRWVPRLDRRGAHEDLDRAQQGGLRVVLPEDSLWPRTLVDLGAHAPLMLWVRGDPAHLSSTALSVVGSRAASGYGSDVTAEFTAAAAQAGATIVSGAAYGIDAVAHRTALHLERPTVALLAGGADRAYPRAHETLLQRIGEHGAVCAEMPPGAAPTRWRFLMRNRLIASLSAATLVTEAGPRSGSLNTAGHAAEIGRPLGAVPGPVTSAASRGCHRLIREYGATLISGTSDVIELLGGDVGSPTDPSPADGDGTRQPATHRRLLDALPLRGTRTLRDAAARAGLDPDDARDAAAELELLGFMTRDETPYGGEERWRLHRRE</sequence>
<evidence type="ECO:0000256" key="2">
    <source>
        <dbReference type="SAM" id="MobiDB-lite"/>
    </source>
</evidence>
<dbReference type="PANTHER" id="PTHR43022:SF1">
    <property type="entry name" value="PROTEIN SMF"/>
    <property type="match status" value="1"/>
</dbReference>
<proteinExistence type="inferred from homology"/>
<feature type="region of interest" description="Disordered" evidence="2">
    <location>
        <begin position="347"/>
        <end position="371"/>
    </location>
</feature>
<dbReference type="NCBIfam" id="TIGR00732">
    <property type="entry name" value="dprA"/>
    <property type="match status" value="1"/>
</dbReference>